<dbReference type="EMBL" id="CM023486">
    <property type="protein sequence ID" value="KAH6928263.1"/>
    <property type="molecule type" value="Genomic_DNA"/>
</dbReference>
<comment type="caution">
    <text evidence="1">The sequence shown here is derived from an EMBL/GenBank/DDBJ whole genome shotgun (WGS) entry which is preliminary data.</text>
</comment>
<evidence type="ECO:0000313" key="2">
    <source>
        <dbReference type="Proteomes" id="UP000821845"/>
    </source>
</evidence>
<dbReference type="Proteomes" id="UP000821845">
    <property type="component" value="Chromosome 6"/>
</dbReference>
<keyword evidence="2" id="KW-1185">Reference proteome</keyword>
<reference evidence="1" key="1">
    <citation type="submission" date="2020-05" db="EMBL/GenBank/DDBJ databases">
        <title>Large-scale comparative analyses of tick genomes elucidate their genetic diversity and vector capacities.</title>
        <authorList>
            <person name="Jia N."/>
            <person name="Wang J."/>
            <person name="Shi W."/>
            <person name="Du L."/>
            <person name="Sun Y."/>
            <person name="Zhan W."/>
            <person name="Jiang J."/>
            <person name="Wang Q."/>
            <person name="Zhang B."/>
            <person name="Ji P."/>
            <person name="Sakyi L.B."/>
            <person name="Cui X."/>
            <person name="Yuan T."/>
            <person name="Jiang B."/>
            <person name="Yang W."/>
            <person name="Lam T.T.-Y."/>
            <person name="Chang Q."/>
            <person name="Ding S."/>
            <person name="Wang X."/>
            <person name="Zhu J."/>
            <person name="Ruan X."/>
            <person name="Zhao L."/>
            <person name="Wei J."/>
            <person name="Que T."/>
            <person name="Du C."/>
            <person name="Cheng J."/>
            <person name="Dai P."/>
            <person name="Han X."/>
            <person name="Huang E."/>
            <person name="Gao Y."/>
            <person name="Liu J."/>
            <person name="Shao H."/>
            <person name="Ye R."/>
            <person name="Li L."/>
            <person name="Wei W."/>
            <person name="Wang X."/>
            <person name="Wang C."/>
            <person name="Yang T."/>
            <person name="Huo Q."/>
            <person name="Li W."/>
            <person name="Guo W."/>
            <person name="Chen H."/>
            <person name="Zhou L."/>
            <person name="Ni X."/>
            <person name="Tian J."/>
            <person name="Zhou Y."/>
            <person name="Sheng Y."/>
            <person name="Liu T."/>
            <person name="Pan Y."/>
            <person name="Xia L."/>
            <person name="Li J."/>
            <person name="Zhao F."/>
            <person name="Cao W."/>
        </authorList>
    </citation>
    <scope>NUCLEOTIDE SEQUENCE</scope>
    <source>
        <strain evidence="1">Hyas-2018</strain>
    </source>
</reference>
<proteinExistence type="predicted"/>
<name>A0ACB7S3M6_HYAAI</name>
<protein>
    <submittedName>
        <fullName evidence="1">Uncharacterized protein</fullName>
    </submittedName>
</protein>
<gene>
    <name evidence="1" type="ORF">HPB50_013638</name>
</gene>
<evidence type="ECO:0000313" key="1">
    <source>
        <dbReference type="EMBL" id="KAH6928263.1"/>
    </source>
</evidence>
<organism evidence="1 2">
    <name type="scientific">Hyalomma asiaticum</name>
    <name type="common">Tick</name>
    <dbReference type="NCBI Taxonomy" id="266040"/>
    <lineage>
        <taxon>Eukaryota</taxon>
        <taxon>Metazoa</taxon>
        <taxon>Ecdysozoa</taxon>
        <taxon>Arthropoda</taxon>
        <taxon>Chelicerata</taxon>
        <taxon>Arachnida</taxon>
        <taxon>Acari</taxon>
        <taxon>Parasitiformes</taxon>
        <taxon>Ixodida</taxon>
        <taxon>Ixodoidea</taxon>
        <taxon>Ixodidae</taxon>
        <taxon>Hyalomminae</taxon>
        <taxon>Hyalomma</taxon>
    </lineage>
</organism>
<sequence length="361" mass="39621">MHCDVSGTRGDAEETDRDSGWITVTRKRSVVKKTGGSLGAKTTVFMPTAGAPTPGCRDFKEVKKNIIRGSRMPPLPREETKVIVRPRGGLCISKLGPVYRGRRPYGWRQGSIRMRQTWTQCALNLMQNIMVISTPSQENATRYVNVEAITVAGQAPRSHLCGGKHVTASRECKHRYQTPYVVRRRRGLRARVTQGRSPSFEVDAALELNGCQQDQPGLAAPGGRSRSRGRSRTRGDSRSRSTSRARRKSRSRSRARSKTRARSGSRVGAEPRSSSRVPFGPSSRPDQGRADAACTGSGPSPKAGYGYAPGLKLSAADHANEEQGSRKSNLSWAARTRSSDCEQTMQCHPPQSMLGTRRCRD</sequence>
<accession>A0ACB7S3M6</accession>